<gene>
    <name evidence="2" type="ORF">UFOVP1191_2</name>
    <name evidence="3" type="ORF">UFOVP1252_57</name>
    <name evidence="1" type="ORF">UFOVP529_64</name>
</gene>
<reference evidence="2" key="1">
    <citation type="submission" date="2020-05" db="EMBL/GenBank/DDBJ databases">
        <authorList>
            <person name="Chiriac C."/>
            <person name="Salcher M."/>
            <person name="Ghai R."/>
            <person name="Kavagutti S V."/>
        </authorList>
    </citation>
    <scope>NUCLEOTIDE SEQUENCE</scope>
</reference>
<dbReference type="EMBL" id="LR797158">
    <property type="protein sequence ID" value="CAB4189548.1"/>
    <property type="molecule type" value="Genomic_DNA"/>
</dbReference>
<dbReference type="EMBL" id="LR796510">
    <property type="protein sequence ID" value="CAB4149237.1"/>
    <property type="molecule type" value="Genomic_DNA"/>
</dbReference>
<evidence type="ECO:0000313" key="3">
    <source>
        <dbReference type="EMBL" id="CAB4194431.1"/>
    </source>
</evidence>
<evidence type="ECO:0000313" key="2">
    <source>
        <dbReference type="EMBL" id="CAB4189548.1"/>
    </source>
</evidence>
<name>A0A6J5R7C8_9CAUD</name>
<evidence type="ECO:0000313" key="1">
    <source>
        <dbReference type="EMBL" id="CAB4149237.1"/>
    </source>
</evidence>
<organism evidence="2">
    <name type="scientific">uncultured Caudovirales phage</name>
    <dbReference type="NCBI Taxonomy" id="2100421"/>
    <lineage>
        <taxon>Viruses</taxon>
        <taxon>Duplodnaviria</taxon>
        <taxon>Heunggongvirae</taxon>
        <taxon>Uroviricota</taxon>
        <taxon>Caudoviricetes</taxon>
        <taxon>Peduoviridae</taxon>
        <taxon>Maltschvirus</taxon>
        <taxon>Maltschvirus maltsch</taxon>
    </lineage>
</organism>
<protein>
    <submittedName>
        <fullName evidence="2">Uncharacterized protein</fullName>
    </submittedName>
</protein>
<sequence length="142" mass="16099">MGKWKNIHSEAPSGNITIESWYNADKNALLFLRDNAATTFGIFTCVEDVVENNTDFALAEVCYGYYTFLWEGDNESAHDDFLDDCWQRSAHFTGVEHQFTCHAHPGECEDAYHAIQVKLENEECDGCDICTEYRVSVPEALA</sequence>
<proteinExistence type="predicted"/>
<dbReference type="EMBL" id="LR797211">
    <property type="protein sequence ID" value="CAB4194431.1"/>
    <property type="molecule type" value="Genomic_DNA"/>
</dbReference>
<accession>A0A6J5R7C8</accession>